<dbReference type="PRINTS" id="PR00060">
    <property type="entry name" value="RIBOSOMALL16"/>
</dbReference>
<reference evidence="5" key="1">
    <citation type="submission" date="2000-12" db="EMBL/GenBank/DDBJ databases">
        <title>Phylogenetic relationships of stramenopile algae, based on complete mitochondrial genome sequences.</title>
        <authorList>
            <person name="Burger G."/>
            <person name="Lang B.F."/>
            <person name="Gray W.M.M.W."/>
        </authorList>
    </citation>
    <scope>NUCLEOTIDE SEQUENCE</scope>
</reference>
<dbReference type="InterPro" id="IPR047873">
    <property type="entry name" value="Ribosomal_uL16"/>
</dbReference>
<keyword evidence="3 4" id="KW-0687">Ribonucleoprotein</keyword>
<dbReference type="GO" id="GO:0003735">
    <property type="term" value="F:structural constituent of ribosome"/>
    <property type="evidence" value="ECO:0007669"/>
    <property type="project" value="InterPro"/>
</dbReference>
<proteinExistence type="inferred from homology"/>
<dbReference type="GO" id="GO:0032543">
    <property type="term" value="P:mitochondrial translation"/>
    <property type="evidence" value="ECO:0007669"/>
    <property type="project" value="TreeGrafter"/>
</dbReference>
<evidence type="ECO:0000256" key="3">
    <source>
        <dbReference type="ARBA" id="ARBA00023274"/>
    </source>
</evidence>
<geneLocation type="mitochondrion" evidence="5"/>
<protein>
    <submittedName>
        <fullName evidence="5">Ribosomal protein L16</fullName>
    </submittedName>
</protein>
<dbReference type="InterPro" id="IPR036920">
    <property type="entry name" value="Ribosomal_uL16_sf"/>
</dbReference>
<comment type="similarity">
    <text evidence="1 4">Belongs to the universal ribosomal protein uL16 family.</text>
</comment>
<dbReference type="PANTHER" id="PTHR12220:SF13">
    <property type="entry name" value="LARGE RIBOSOMAL SUBUNIT PROTEIN UL16M"/>
    <property type="match status" value="1"/>
</dbReference>
<organism evidence="5">
    <name type="scientific">Thraustochytrium aureum</name>
    <dbReference type="NCBI Taxonomy" id="42467"/>
    <lineage>
        <taxon>Eukaryota</taxon>
        <taxon>Sar</taxon>
        <taxon>Stramenopiles</taxon>
        <taxon>Bigyra</taxon>
        <taxon>Labyrinthulomycetes</taxon>
        <taxon>Thraustochytrida</taxon>
        <taxon>Thraustochytriidae</taxon>
        <taxon>Thraustochytrium</taxon>
    </lineage>
</organism>
<dbReference type="SUPFAM" id="SSF54686">
    <property type="entry name" value="Ribosomal protein L16p/L10e"/>
    <property type="match status" value="1"/>
</dbReference>
<dbReference type="AlphaFoldDB" id="Q9G4C5"/>
<dbReference type="GO" id="GO:0005762">
    <property type="term" value="C:mitochondrial large ribosomal subunit"/>
    <property type="evidence" value="ECO:0007669"/>
    <property type="project" value="TreeGrafter"/>
</dbReference>
<name>Q9G4C5_9STRA</name>
<sequence length="141" mass="16262">MKLRPKNTSFTKSQRKKRFLVDLDSSKICSVNKLTFGSMGLMLLEDSFIQAKHFKIAYDFLKKNISKRGLFWILKFPDQSFTKKPLGSRIGKGKGNVAFWAIFVNKGNVFIEIESDSYQKSILLLKKLEKRFPFSGKIISN</sequence>
<dbReference type="InterPro" id="IPR016180">
    <property type="entry name" value="Ribosomal_uL16_dom"/>
</dbReference>
<accession>Q9G4C5</accession>
<evidence type="ECO:0000256" key="2">
    <source>
        <dbReference type="ARBA" id="ARBA00022980"/>
    </source>
</evidence>
<gene>
    <name evidence="5" type="primary">rpl16</name>
</gene>
<evidence type="ECO:0000313" key="5">
    <source>
        <dbReference type="EMBL" id="AAG23675.1"/>
    </source>
</evidence>
<dbReference type="EMBL" id="AF288091">
    <property type="protein sequence ID" value="AAG23675.1"/>
    <property type="molecule type" value="Genomic_DNA"/>
</dbReference>
<dbReference type="GO" id="GO:0019843">
    <property type="term" value="F:rRNA binding"/>
    <property type="evidence" value="ECO:0007669"/>
    <property type="project" value="InterPro"/>
</dbReference>
<evidence type="ECO:0000256" key="4">
    <source>
        <dbReference type="RuleBase" id="RU004413"/>
    </source>
</evidence>
<dbReference type="PANTHER" id="PTHR12220">
    <property type="entry name" value="50S/60S RIBOSOMAL PROTEIN L16"/>
    <property type="match status" value="1"/>
</dbReference>
<dbReference type="Pfam" id="PF00252">
    <property type="entry name" value="Ribosomal_L16"/>
    <property type="match status" value="1"/>
</dbReference>
<dbReference type="Gene3D" id="3.90.1170.10">
    <property type="entry name" value="Ribosomal protein L10e/L16"/>
    <property type="match status" value="1"/>
</dbReference>
<keyword evidence="5" id="KW-0496">Mitochondrion</keyword>
<evidence type="ECO:0000256" key="1">
    <source>
        <dbReference type="ARBA" id="ARBA00008931"/>
    </source>
</evidence>
<dbReference type="InterPro" id="IPR000114">
    <property type="entry name" value="Ribosomal_uL16_bact-type"/>
</dbReference>
<dbReference type="CDD" id="cd01433">
    <property type="entry name" value="Ribosomal_L16_L10e"/>
    <property type="match status" value="1"/>
</dbReference>
<keyword evidence="2 4" id="KW-0689">Ribosomal protein</keyword>